<comment type="cofactor">
    <cofactor evidence="1 4">
        <name>pyridoxal 5'-phosphate</name>
        <dbReference type="ChEBI" id="CHEBI:597326"/>
    </cofactor>
</comment>
<evidence type="ECO:0000256" key="1">
    <source>
        <dbReference type="ARBA" id="ARBA00001933"/>
    </source>
</evidence>
<evidence type="ECO:0000313" key="6">
    <source>
        <dbReference type="EMBL" id="CZE47502.1"/>
    </source>
</evidence>
<evidence type="ECO:0000256" key="2">
    <source>
        <dbReference type="ARBA" id="ARBA00022898"/>
    </source>
</evidence>
<dbReference type="NCBIfam" id="NF002823">
    <property type="entry name" value="PRK02991.1"/>
    <property type="match status" value="1"/>
</dbReference>
<dbReference type="Proteomes" id="UP000069632">
    <property type="component" value="Unassembled WGS sequence"/>
</dbReference>
<comment type="catalytic activity">
    <reaction evidence="4">
        <text>D-serine = pyruvate + NH4(+)</text>
        <dbReference type="Rhea" id="RHEA:13977"/>
        <dbReference type="ChEBI" id="CHEBI:15361"/>
        <dbReference type="ChEBI" id="CHEBI:28938"/>
        <dbReference type="ChEBI" id="CHEBI:35247"/>
        <dbReference type="EC" id="4.3.1.18"/>
    </reaction>
</comment>
<dbReference type="HAMAP" id="MF_01030">
    <property type="entry name" value="D_Ser_dehydrat"/>
    <property type="match status" value="1"/>
</dbReference>
<dbReference type="SUPFAM" id="SSF53686">
    <property type="entry name" value="Tryptophan synthase beta subunit-like PLP-dependent enzymes"/>
    <property type="match status" value="1"/>
</dbReference>
<dbReference type="PANTHER" id="PTHR48078:SF9">
    <property type="entry name" value="D-SERINE DEHYDRATASE"/>
    <property type="match status" value="1"/>
</dbReference>
<protein>
    <recommendedName>
        <fullName evidence="4">Probable D-serine dehydratase</fullName>
        <ecNumber evidence="4">4.3.1.18</ecNumber>
    </recommendedName>
    <alternativeName>
        <fullName evidence="4">D-serine deaminase</fullName>
        <shortName evidence="4">DSD</shortName>
    </alternativeName>
</protein>
<keyword evidence="7" id="KW-1185">Reference proteome</keyword>
<sequence>MDKIIENLKAKEETLWINPKNAKVNNDEFSKDDIEDARARLDRFAPLLEELFPASRKQRGILESPLVATYELQNKLEKYYATPLFGKLWFKLDSHLPISGSIKARGGIYEVLKHTEDLLIKANLLSLNDNYKKIANDEIKQYLSNFQVAVGSTGNLGLSIGIMSAKLGFKASVHMSSDAREWKKAMLRSYGVNVVEYDSDYSVAVAQGRKEAQNDSNCYFVDDENSKSLFLGYAVAARRLAGQLKSFDIKVDSKNPLFVYLPCGVGGGPGGVAYGLKQEFGEHVHCFFAEPTHSPCMLLGMHTGKHDKISVFDIGLDNKTAADGLAVGRASSLVGKVMDGMLEGIYTISDDEMYRLLYLANKCEGLRLEPSALAGAKGVVHINKLYDSKALENATHIAWITGGSMVPDEEMDKYIQTGKELM</sequence>
<evidence type="ECO:0000259" key="5">
    <source>
        <dbReference type="Pfam" id="PF00291"/>
    </source>
</evidence>
<dbReference type="OrthoDB" id="9780546at2"/>
<evidence type="ECO:0000313" key="7">
    <source>
        <dbReference type="Proteomes" id="UP000069632"/>
    </source>
</evidence>
<accession>A0A128EGG6</accession>
<dbReference type="InterPro" id="IPR000634">
    <property type="entry name" value="Ser/Thr_deHydtase_PyrdxlP-BS"/>
</dbReference>
<dbReference type="GO" id="GO:0009097">
    <property type="term" value="P:isoleucine biosynthetic process"/>
    <property type="evidence" value="ECO:0007669"/>
    <property type="project" value="TreeGrafter"/>
</dbReference>
<organism evidence="6 7">
    <name type="scientific">Campylobacter geochelonis</name>
    <dbReference type="NCBI Taxonomy" id="1780362"/>
    <lineage>
        <taxon>Bacteria</taxon>
        <taxon>Pseudomonadati</taxon>
        <taxon>Campylobacterota</taxon>
        <taxon>Epsilonproteobacteria</taxon>
        <taxon>Campylobacterales</taxon>
        <taxon>Campylobacteraceae</taxon>
        <taxon>Campylobacter</taxon>
    </lineage>
</organism>
<dbReference type="EMBL" id="FIZP01000003">
    <property type="protein sequence ID" value="CZE47502.1"/>
    <property type="molecule type" value="Genomic_DNA"/>
</dbReference>
<dbReference type="GO" id="GO:0008721">
    <property type="term" value="F:D-serine ammonia-lyase activity"/>
    <property type="evidence" value="ECO:0007669"/>
    <property type="project" value="UniProtKB-EC"/>
</dbReference>
<keyword evidence="3 4" id="KW-0456">Lyase</keyword>
<reference evidence="6 7" key="1">
    <citation type="submission" date="2016-02" db="EMBL/GenBank/DDBJ databases">
        <authorList>
            <consortium name="Pathogen Informatics"/>
        </authorList>
    </citation>
    <scope>NUCLEOTIDE SEQUENCE [LARGE SCALE GENOMIC DNA]</scope>
    <source>
        <strain evidence="6 7">RC20</strain>
    </source>
</reference>
<dbReference type="PROSITE" id="PS00165">
    <property type="entry name" value="DEHYDRATASE_SER_THR"/>
    <property type="match status" value="1"/>
</dbReference>
<keyword evidence="2 4" id="KW-0663">Pyridoxal phosphate</keyword>
<dbReference type="Gene3D" id="3.40.50.1100">
    <property type="match status" value="2"/>
</dbReference>
<dbReference type="EC" id="4.3.1.18" evidence="4"/>
<dbReference type="PANTHER" id="PTHR48078">
    <property type="entry name" value="THREONINE DEHYDRATASE, MITOCHONDRIAL-RELATED"/>
    <property type="match status" value="1"/>
</dbReference>
<dbReference type="AlphaFoldDB" id="A0A128EGG6"/>
<dbReference type="GO" id="GO:0016836">
    <property type="term" value="F:hydro-lyase activity"/>
    <property type="evidence" value="ECO:0007669"/>
    <property type="project" value="UniProtKB-UniRule"/>
</dbReference>
<dbReference type="InterPro" id="IPR036052">
    <property type="entry name" value="TrpB-like_PALP_sf"/>
</dbReference>
<dbReference type="GO" id="GO:0030170">
    <property type="term" value="F:pyridoxal phosphate binding"/>
    <property type="evidence" value="ECO:0007669"/>
    <property type="project" value="InterPro"/>
</dbReference>
<feature type="modified residue" description="N6-(pyridoxal phosphate)lysine" evidence="4">
    <location>
        <position position="103"/>
    </location>
</feature>
<evidence type="ECO:0000256" key="3">
    <source>
        <dbReference type="ARBA" id="ARBA00023239"/>
    </source>
</evidence>
<gene>
    <name evidence="4 6" type="primary">dsdA</name>
    <name evidence="6" type="ORF">ERS672216_00923</name>
</gene>
<dbReference type="Pfam" id="PF00291">
    <property type="entry name" value="PALP"/>
    <property type="match status" value="1"/>
</dbReference>
<comment type="similarity">
    <text evidence="4">Belongs to the serine/threonine dehydratase family. DsdA subfamily.</text>
</comment>
<dbReference type="InterPro" id="IPR011780">
    <property type="entry name" value="D_Ser_am_lyase"/>
</dbReference>
<dbReference type="RefSeq" id="WP_075495231.1">
    <property type="nucleotide sequence ID" value="NZ_CP053844.1"/>
</dbReference>
<dbReference type="GO" id="GO:0036088">
    <property type="term" value="P:D-serine catabolic process"/>
    <property type="evidence" value="ECO:0007669"/>
    <property type="project" value="TreeGrafter"/>
</dbReference>
<dbReference type="InterPro" id="IPR050147">
    <property type="entry name" value="Ser/Thr_Dehydratase"/>
</dbReference>
<name>A0A128EGG6_9BACT</name>
<dbReference type="InterPro" id="IPR001926">
    <property type="entry name" value="TrpB-like_PALP"/>
</dbReference>
<feature type="domain" description="Tryptophan synthase beta chain-like PALP" evidence="5">
    <location>
        <begin position="86"/>
        <end position="395"/>
    </location>
</feature>
<proteinExistence type="inferred from homology"/>
<dbReference type="NCBIfam" id="TIGR02035">
    <property type="entry name" value="D_Ser_am_lyase"/>
    <property type="match status" value="1"/>
</dbReference>
<evidence type="ECO:0000256" key="4">
    <source>
        <dbReference type="HAMAP-Rule" id="MF_01030"/>
    </source>
</evidence>